<name>A0ABP4N8K6_9ACTN</name>
<dbReference type="InterPro" id="IPR036388">
    <property type="entry name" value="WH-like_DNA-bd_sf"/>
</dbReference>
<sequence>MPDDVLTAHIVRLLAGGPRSCSDLARRMGVPAEDLGVVLDSLVGEGLLRGRDPYELSEAGRARAQWSTQLLVGGPVDPTGHLDAAEQRRIREQEEAKQRRIRELREADQEAHRREKARRLARARRRARRWAAAREKQRQRTLRRTQQSLEQGGRTPVPAGTFRWWMEAVVQGVAGCCVLVGLLVLLIVSDHPDKGAHAFSVLLVGGTLLFRAVRAHFGSP</sequence>
<dbReference type="EMBL" id="BAAANC010000004">
    <property type="protein sequence ID" value="GAA1557843.1"/>
    <property type="molecule type" value="Genomic_DNA"/>
</dbReference>
<keyword evidence="2" id="KW-0472">Membrane</keyword>
<accession>A0ABP4N8K6</accession>
<proteinExistence type="predicted"/>
<organism evidence="3 4">
    <name type="scientific">Kribbella lupini</name>
    <dbReference type="NCBI Taxonomy" id="291602"/>
    <lineage>
        <taxon>Bacteria</taxon>
        <taxon>Bacillati</taxon>
        <taxon>Actinomycetota</taxon>
        <taxon>Actinomycetes</taxon>
        <taxon>Propionibacteriales</taxon>
        <taxon>Kribbellaceae</taxon>
        <taxon>Kribbella</taxon>
    </lineage>
</organism>
<evidence type="ECO:0008006" key="5">
    <source>
        <dbReference type="Google" id="ProtNLM"/>
    </source>
</evidence>
<keyword evidence="2" id="KW-1133">Transmembrane helix</keyword>
<dbReference type="Gene3D" id="1.10.10.10">
    <property type="entry name" value="Winged helix-like DNA-binding domain superfamily/Winged helix DNA-binding domain"/>
    <property type="match status" value="1"/>
</dbReference>
<dbReference type="InterPro" id="IPR036390">
    <property type="entry name" value="WH_DNA-bd_sf"/>
</dbReference>
<feature type="region of interest" description="Disordered" evidence="1">
    <location>
        <begin position="133"/>
        <end position="154"/>
    </location>
</feature>
<evidence type="ECO:0000313" key="3">
    <source>
        <dbReference type="EMBL" id="GAA1557843.1"/>
    </source>
</evidence>
<feature type="transmembrane region" description="Helical" evidence="2">
    <location>
        <begin position="195"/>
        <end position="213"/>
    </location>
</feature>
<evidence type="ECO:0000256" key="1">
    <source>
        <dbReference type="SAM" id="MobiDB-lite"/>
    </source>
</evidence>
<dbReference type="RefSeq" id="WP_344182602.1">
    <property type="nucleotide sequence ID" value="NZ_BAAANC010000004.1"/>
</dbReference>
<comment type="caution">
    <text evidence="3">The sequence shown here is derived from an EMBL/GenBank/DDBJ whole genome shotgun (WGS) entry which is preliminary data.</text>
</comment>
<evidence type="ECO:0000313" key="4">
    <source>
        <dbReference type="Proteomes" id="UP001500363"/>
    </source>
</evidence>
<keyword evidence="4" id="KW-1185">Reference proteome</keyword>
<dbReference type="Proteomes" id="UP001500363">
    <property type="component" value="Unassembled WGS sequence"/>
</dbReference>
<reference evidence="4" key="1">
    <citation type="journal article" date="2019" name="Int. J. Syst. Evol. Microbiol.">
        <title>The Global Catalogue of Microorganisms (GCM) 10K type strain sequencing project: providing services to taxonomists for standard genome sequencing and annotation.</title>
        <authorList>
            <consortium name="The Broad Institute Genomics Platform"/>
            <consortium name="The Broad Institute Genome Sequencing Center for Infectious Disease"/>
            <person name="Wu L."/>
            <person name="Ma J."/>
        </authorList>
    </citation>
    <scope>NUCLEOTIDE SEQUENCE [LARGE SCALE GENOMIC DNA]</scope>
    <source>
        <strain evidence="4">JCM 14303</strain>
    </source>
</reference>
<evidence type="ECO:0000256" key="2">
    <source>
        <dbReference type="SAM" id="Phobius"/>
    </source>
</evidence>
<gene>
    <name evidence="3" type="ORF">GCM10009741_73350</name>
</gene>
<feature type="transmembrane region" description="Helical" evidence="2">
    <location>
        <begin position="168"/>
        <end position="189"/>
    </location>
</feature>
<dbReference type="SUPFAM" id="SSF46785">
    <property type="entry name" value="Winged helix' DNA-binding domain"/>
    <property type="match status" value="1"/>
</dbReference>
<protein>
    <recommendedName>
        <fullName evidence="5">MarR family protein</fullName>
    </recommendedName>
</protein>
<keyword evidence="2" id="KW-0812">Transmembrane</keyword>